<reference evidence="1 2" key="1">
    <citation type="journal article" date="2019" name="Nat. Ecol. Evol.">
        <title>Megaphylogeny resolves global patterns of mushroom evolution.</title>
        <authorList>
            <person name="Varga T."/>
            <person name="Krizsan K."/>
            <person name="Foldi C."/>
            <person name="Dima B."/>
            <person name="Sanchez-Garcia M."/>
            <person name="Sanchez-Ramirez S."/>
            <person name="Szollosi G.J."/>
            <person name="Szarkandi J.G."/>
            <person name="Papp V."/>
            <person name="Albert L."/>
            <person name="Andreopoulos W."/>
            <person name="Angelini C."/>
            <person name="Antonin V."/>
            <person name="Barry K.W."/>
            <person name="Bougher N.L."/>
            <person name="Buchanan P."/>
            <person name="Buyck B."/>
            <person name="Bense V."/>
            <person name="Catcheside P."/>
            <person name="Chovatia M."/>
            <person name="Cooper J."/>
            <person name="Damon W."/>
            <person name="Desjardin D."/>
            <person name="Finy P."/>
            <person name="Geml J."/>
            <person name="Haridas S."/>
            <person name="Hughes K."/>
            <person name="Justo A."/>
            <person name="Karasinski D."/>
            <person name="Kautmanova I."/>
            <person name="Kiss B."/>
            <person name="Kocsube S."/>
            <person name="Kotiranta H."/>
            <person name="LaButti K.M."/>
            <person name="Lechner B.E."/>
            <person name="Liimatainen K."/>
            <person name="Lipzen A."/>
            <person name="Lukacs Z."/>
            <person name="Mihaltcheva S."/>
            <person name="Morgado L.N."/>
            <person name="Niskanen T."/>
            <person name="Noordeloos M.E."/>
            <person name="Ohm R.A."/>
            <person name="Ortiz-Santana B."/>
            <person name="Ovrebo C."/>
            <person name="Racz N."/>
            <person name="Riley R."/>
            <person name="Savchenko A."/>
            <person name="Shiryaev A."/>
            <person name="Soop K."/>
            <person name="Spirin V."/>
            <person name="Szebenyi C."/>
            <person name="Tomsovsky M."/>
            <person name="Tulloss R.E."/>
            <person name="Uehling J."/>
            <person name="Grigoriev I.V."/>
            <person name="Vagvolgyi C."/>
            <person name="Papp T."/>
            <person name="Martin F.M."/>
            <person name="Miettinen O."/>
            <person name="Hibbett D.S."/>
            <person name="Nagy L.G."/>
        </authorList>
    </citation>
    <scope>NUCLEOTIDE SEQUENCE [LARGE SCALE GENOMIC DNA]</scope>
    <source>
        <strain evidence="1 2">NL-1719</strain>
    </source>
</reference>
<accession>A0ACD3B8B6</accession>
<protein>
    <submittedName>
        <fullName evidence="1">Uncharacterized protein</fullName>
    </submittedName>
</protein>
<gene>
    <name evidence="1" type="ORF">BDN72DRAFT_833570</name>
</gene>
<dbReference type="Proteomes" id="UP000308600">
    <property type="component" value="Unassembled WGS sequence"/>
</dbReference>
<dbReference type="EMBL" id="ML208269">
    <property type="protein sequence ID" value="TFK74244.1"/>
    <property type="molecule type" value="Genomic_DNA"/>
</dbReference>
<keyword evidence="2" id="KW-1185">Reference proteome</keyword>
<name>A0ACD3B8B6_9AGAR</name>
<sequence>MNFPMEMHDPALAAKPGDLLASYKNLPECFKEYNHYWFYGWAVSDEDMKRYHKVVNVKDNPGPSSGWPFHAWTITQLSVRSGYEHISYFLGKPDEKSSEKAITANEGEKAVRVLASSCSKSNRLFWMRPTEKQMERLINIIGEEPRWVMDFYTKKDFRFDWLQ</sequence>
<organism evidence="1 2">
    <name type="scientific">Pluteus cervinus</name>
    <dbReference type="NCBI Taxonomy" id="181527"/>
    <lineage>
        <taxon>Eukaryota</taxon>
        <taxon>Fungi</taxon>
        <taxon>Dikarya</taxon>
        <taxon>Basidiomycota</taxon>
        <taxon>Agaricomycotina</taxon>
        <taxon>Agaricomycetes</taxon>
        <taxon>Agaricomycetidae</taxon>
        <taxon>Agaricales</taxon>
        <taxon>Pluteineae</taxon>
        <taxon>Pluteaceae</taxon>
        <taxon>Pluteus</taxon>
    </lineage>
</organism>
<proteinExistence type="predicted"/>
<evidence type="ECO:0000313" key="1">
    <source>
        <dbReference type="EMBL" id="TFK74244.1"/>
    </source>
</evidence>
<evidence type="ECO:0000313" key="2">
    <source>
        <dbReference type="Proteomes" id="UP000308600"/>
    </source>
</evidence>